<accession>A0A367ZLN6</accession>
<name>A0A367ZLN6_9BACT</name>
<organism evidence="1 2">
    <name type="scientific">Candidatus Ozemobacter sibiricus</name>
    <dbReference type="NCBI Taxonomy" id="2268124"/>
    <lineage>
        <taxon>Bacteria</taxon>
        <taxon>Candidatus Ozemobacteria</taxon>
        <taxon>Candidatus Ozemobacterales</taxon>
        <taxon>Candidatus Ozemobacteraceae</taxon>
        <taxon>Candidatus Ozemobacter</taxon>
    </lineage>
</organism>
<evidence type="ECO:0000313" key="1">
    <source>
        <dbReference type="EMBL" id="RCK78757.1"/>
    </source>
</evidence>
<protein>
    <submittedName>
        <fullName evidence="1">Uncharacterized protein</fullName>
    </submittedName>
</protein>
<dbReference type="EMBL" id="QOQW01000019">
    <property type="protein sequence ID" value="RCK78757.1"/>
    <property type="molecule type" value="Genomic_DNA"/>
</dbReference>
<dbReference type="AlphaFoldDB" id="A0A367ZLN6"/>
<dbReference type="Proteomes" id="UP000252355">
    <property type="component" value="Unassembled WGS sequence"/>
</dbReference>
<evidence type="ECO:0000313" key="2">
    <source>
        <dbReference type="Proteomes" id="UP000252355"/>
    </source>
</evidence>
<proteinExistence type="predicted"/>
<comment type="caution">
    <text evidence="1">The sequence shown here is derived from an EMBL/GenBank/DDBJ whole genome shotgun (WGS) entry which is preliminary data.</text>
</comment>
<reference evidence="1 2" key="1">
    <citation type="submission" date="2018-05" db="EMBL/GenBank/DDBJ databases">
        <title>A metagenomic window into the 2 km-deep terrestrial subsurface aquifer revealed taxonomically and functionally diverse microbial community comprising novel uncultured bacterial lineages.</title>
        <authorList>
            <person name="Kadnikov V.V."/>
            <person name="Mardanov A.V."/>
            <person name="Beletsky A.V."/>
            <person name="Banks D."/>
            <person name="Pimenov N.V."/>
            <person name="Frank Y.A."/>
            <person name="Karnachuk O.V."/>
            <person name="Ravin N.V."/>
        </authorList>
    </citation>
    <scope>NUCLEOTIDE SEQUENCE [LARGE SCALE GENOMIC DNA]</scope>
    <source>
        <strain evidence="1">BY5</strain>
    </source>
</reference>
<gene>
    <name evidence="1" type="ORF">OZSIB_1110</name>
</gene>
<sequence>MEPQEFLAEVRQRLGVPAGRIVDERELALAERKRLGLPASPPHLLTDYRGYPVKLDFIIRDELHFTVNAPILHRVSVRPWTIFDRFLRLVGLLAWAPFPDPTEQRFFLQGLSPENAARYLTPTHVKAFDELYPFAHWTANERGYQCLKGVDIDGGYTPADAVRDLDLLLDIVAADQAARSTVRP</sequence>